<proteinExistence type="predicted"/>
<feature type="compositionally biased region" description="Low complexity" evidence="1">
    <location>
        <begin position="593"/>
        <end position="609"/>
    </location>
</feature>
<sequence length="914" mass="95116">MTMAPAPARCHGGRRTGALLATLALSAMAASVAAAQNIGSGSAAGPVDPIDQPPRPPASLIPPDRQIDPTKYFQTGIYRFGSQSVSVWAVDPTSGLFARPPAGNNNNNNNNNQAAPEPTEALSSGIPLPPCPVGTEGPSSETGPCIAANRTPELDYVRPSLVHLGDSGASIPHVVAQHLPDYYNSRGYTSADLAKLLLPGSIEHLDQSTMRQIRDGTFDATSTLLGANPAAITTGTMPDGQTTLVFVGLRNIGAVAIYTVEENVPFPLTRGEAEAAAMRPRAADENAGDSAGGSGSVSGPGNASAPGSEAPGDAAAAAAGPGTPVSLRFWSIHKANFGHLEPAHLLFVPSPEPRVPARLVVGFSQSSTLVSYDIEPLYPEGEAPDPATGGPARLMNGVNLREAGTFAASTPAEVAGSGSGVQEVDDPDNPAHLPTLFEPMQTGIDGFVDGLHDPVTERLFFINSLQQALYVFDAATGLAGKPRSTLDLRLYGYPTALALHDGVLLVTIASCRSGTRSRRCHDEAAHNRGQLAMLEAASLRRLGVVRVGYHPTDVEVSADGRYIVVTNAGYANDDRDGAAEAKPYDPEQASSNEGELAGGSDASGDSGSLPFPYPFESDSGDVPAFPNGTDDLSPMPEVAGRLAPSSAIPMPTIPPPNSTVIDPPGSVSVIVVQENGIFHQKIPSLNDFDVTDLDFSEGLDDSIILYDSKRLDLELEPNRVAFTSDPSVAIITMQTNNAWAMLDLTRLELVNSGTFGSLDHNDPAADVPVDSSSVDGIRMQRLPIKSMRMPGAMAPLRLNSGHTVFVSADGGRIRRPGRHASRLSELTYDPRAFPGVDLEGLKDPRMAGDLVVANWASFDSLSPVDGDEDYTSPIFIDSGNAAAPGAARAAAGLLGSGVASIAAMLTAAAVMLVL</sequence>
<feature type="domain" description="Choice-of-anchor I" evidence="4">
    <location>
        <begin position="656"/>
        <end position="860"/>
    </location>
</feature>
<dbReference type="EMBL" id="KB932201">
    <property type="protein sequence ID" value="KCV72860.1"/>
    <property type="molecule type" value="Genomic_DNA"/>
</dbReference>
<dbReference type="GeneID" id="20525158"/>
<dbReference type="Proteomes" id="UP000030693">
    <property type="component" value="Unassembled WGS sequence"/>
</dbReference>
<dbReference type="Gene3D" id="2.130.10.10">
    <property type="entry name" value="YVTN repeat-like/Quinoprotein amine dehydrogenase"/>
    <property type="match status" value="1"/>
</dbReference>
<feature type="compositionally biased region" description="Pro residues" evidence="1">
    <location>
        <begin position="51"/>
        <end position="60"/>
    </location>
</feature>
<dbReference type="PANTHER" id="PTHR46928:SF1">
    <property type="entry name" value="MESENCHYME-SPECIFIC CELL SURFACE GLYCOPROTEIN"/>
    <property type="match status" value="1"/>
</dbReference>
<dbReference type="InterPro" id="IPR011044">
    <property type="entry name" value="Quino_amine_DH_bsu"/>
</dbReference>
<dbReference type="InterPro" id="IPR015943">
    <property type="entry name" value="WD40/YVTN_repeat-like_dom_sf"/>
</dbReference>
<feature type="signal peptide" evidence="3">
    <location>
        <begin position="1"/>
        <end position="35"/>
    </location>
</feature>
<dbReference type="InterPro" id="IPR055188">
    <property type="entry name" value="Choice_anch_I"/>
</dbReference>
<dbReference type="AlphaFoldDB" id="A0A058ZEM6"/>
<dbReference type="PANTHER" id="PTHR46928">
    <property type="entry name" value="MESENCHYME-SPECIFIC CELL SURFACE GLYCOPROTEIN"/>
    <property type="match status" value="1"/>
</dbReference>
<name>A0A058ZEM6_FONAL</name>
<keyword evidence="6" id="KW-1185">Reference proteome</keyword>
<evidence type="ECO:0000313" key="6">
    <source>
        <dbReference type="Proteomes" id="UP000030693"/>
    </source>
</evidence>
<dbReference type="Pfam" id="PF22494">
    <property type="entry name" value="choice_anch_I"/>
    <property type="match status" value="1"/>
</dbReference>
<organism evidence="5">
    <name type="scientific">Fonticula alba</name>
    <name type="common">Slime mold</name>
    <dbReference type="NCBI Taxonomy" id="691883"/>
    <lineage>
        <taxon>Eukaryota</taxon>
        <taxon>Rotosphaerida</taxon>
        <taxon>Fonticulaceae</taxon>
        <taxon>Fonticula</taxon>
    </lineage>
</organism>
<keyword evidence="2" id="KW-1133">Transmembrane helix</keyword>
<feature type="compositionally biased region" description="Basic and acidic residues" evidence="1">
    <location>
        <begin position="574"/>
        <end position="585"/>
    </location>
</feature>
<keyword evidence="3" id="KW-0732">Signal</keyword>
<feature type="transmembrane region" description="Helical" evidence="2">
    <location>
        <begin position="890"/>
        <end position="913"/>
    </location>
</feature>
<reference evidence="5" key="1">
    <citation type="submission" date="2013-04" db="EMBL/GenBank/DDBJ databases">
        <title>The Genome Sequence of Fonticula alba ATCC 38817.</title>
        <authorList>
            <consortium name="The Broad Institute Genomics Platform"/>
            <person name="Russ C."/>
            <person name="Cuomo C."/>
            <person name="Burger G."/>
            <person name="Gray M.W."/>
            <person name="Holland P.W.H."/>
            <person name="King N."/>
            <person name="Lang F.B.F."/>
            <person name="Roger A.J."/>
            <person name="Ruiz-Trillo I."/>
            <person name="Brown M."/>
            <person name="Walker B."/>
            <person name="Young S."/>
            <person name="Zeng Q."/>
            <person name="Gargeya S."/>
            <person name="Fitzgerald M."/>
            <person name="Haas B."/>
            <person name="Abouelleil A."/>
            <person name="Allen A.W."/>
            <person name="Alvarado L."/>
            <person name="Arachchi H.M."/>
            <person name="Berlin A.M."/>
            <person name="Chapman S.B."/>
            <person name="Gainer-Dewar J."/>
            <person name="Goldberg J."/>
            <person name="Griggs A."/>
            <person name="Gujja S."/>
            <person name="Hansen M."/>
            <person name="Howarth C."/>
            <person name="Imamovic A."/>
            <person name="Ireland A."/>
            <person name="Larimer J."/>
            <person name="McCowan C."/>
            <person name="Murphy C."/>
            <person name="Pearson M."/>
            <person name="Poon T.W."/>
            <person name="Priest M."/>
            <person name="Roberts A."/>
            <person name="Saif S."/>
            <person name="Shea T."/>
            <person name="Sisk P."/>
            <person name="Sykes S."/>
            <person name="Wortman J."/>
            <person name="Nusbaum C."/>
            <person name="Birren B."/>
        </authorList>
    </citation>
    <scope>NUCLEOTIDE SEQUENCE [LARGE SCALE GENOMIC DNA]</scope>
    <source>
        <strain evidence="5">ATCC 38817</strain>
    </source>
</reference>
<feature type="region of interest" description="Disordered" evidence="1">
    <location>
        <begin position="574"/>
        <end position="627"/>
    </location>
</feature>
<keyword evidence="2" id="KW-0472">Membrane</keyword>
<evidence type="ECO:0000256" key="3">
    <source>
        <dbReference type="SAM" id="SignalP"/>
    </source>
</evidence>
<feature type="region of interest" description="Disordered" evidence="1">
    <location>
        <begin position="43"/>
        <end position="66"/>
    </location>
</feature>
<accession>A0A058ZEM6</accession>
<dbReference type="OrthoDB" id="425936at2759"/>
<keyword evidence="2" id="KW-0812">Transmembrane</keyword>
<feature type="chain" id="PRO_5001566869" description="Choice-of-anchor I domain-containing protein" evidence="3">
    <location>
        <begin position="36"/>
        <end position="914"/>
    </location>
</feature>
<protein>
    <recommendedName>
        <fullName evidence="4">Choice-of-anchor I domain-containing protein</fullName>
    </recommendedName>
</protein>
<feature type="region of interest" description="Disordered" evidence="1">
    <location>
        <begin position="99"/>
        <end position="145"/>
    </location>
</feature>
<dbReference type="STRING" id="691883.A0A058ZEM6"/>
<evidence type="ECO:0000259" key="4">
    <source>
        <dbReference type="Pfam" id="PF22494"/>
    </source>
</evidence>
<dbReference type="SUPFAM" id="SSF50969">
    <property type="entry name" value="YVTN repeat-like/Quinoprotein amine dehydrogenase"/>
    <property type="match status" value="1"/>
</dbReference>
<gene>
    <name evidence="5" type="ORF">H696_00433</name>
</gene>
<evidence type="ECO:0000256" key="1">
    <source>
        <dbReference type="SAM" id="MobiDB-lite"/>
    </source>
</evidence>
<dbReference type="RefSeq" id="XP_009492561.1">
    <property type="nucleotide sequence ID" value="XM_009494286.1"/>
</dbReference>
<dbReference type="InterPro" id="IPR052956">
    <property type="entry name" value="Mesenchyme-surface_protein"/>
</dbReference>
<feature type="compositionally biased region" description="Low complexity" evidence="1">
    <location>
        <begin position="299"/>
        <end position="319"/>
    </location>
</feature>
<evidence type="ECO:0000313" key="5">
    <source>
        <dbReference type="EMBL" id="KCV72860.1"/>
    </source>
</evidence>
<evidence type="ECO:0000256" key="2">
    <source>
        <dbReference type="SAM" id="Phobius"/>
    </source>
</evidence>
<feature type="region of interest" description="Disordered" evidence="1">
    <location>
        <begin position="277"/>
        <end position="319"/>
    </location>
</feature>